<dbReference type="PANTHER" id="PTHR36694">
    <property type="entry name" value="PASIFLORA 1, ISOFORM A-RELATED"/>
    <property type="match status" value="1"/>
</dbReference>
<sequence length="315" mass="35093">MEVRERHNLSRTSDPDDVSSMDPNALPSNAPVYKTRTSRSSSGSVDGPPVYHDPNSRAWEGEIESEEICDGSYGSREQLTKKNLMNEETWMFPVRPVFPSDEDSDEEEDEEMAMMTTCCCCFSTKNGSIAVGIICLIVSFLICVSLSFTLINLPSFTAALKQYYDATHSTTTNATSILGIVDNIIGFNNFVNHLQTVVIVLLVFYALYTFSSLFLTYGACTNLRSLLLPWVVLEFGPFAAQLGGIIFLFVYGKDDAVLSKGGTYIIAGLLQIIAFVIHVYWWMCPVAHYQSLKEGTEVESLVPQQPQYPGRLNKY</sequence>
<dbReference type="PANTHER" id="PTHR36694:SF11">
    <property type="entry name" value="LP21121P-RELATED"/>
    <property type="match status" value="1"/>
</dbReference>
<dbReference type="RefSeq" id="XP_047736075.1">
    <property type="nucleotide sequence ID" value="XM_047880119.1"/>
</dbReference>
<feature type="transmembrane region" description="Helical" evidence="2">
    <location>
        <begin position="197"/>
        <end position="215"/>
    </location>
</feature>
<feature type="region of interest" description="Disordered" evidence="1">
    <location>
        <begin position="1"/>
        <end position="56"/>
    </location>
</feature>
<protein>
    <submittedName>
        <fullName evidence="4">Uncharacterized protein LOC108677100 isoform X1</fullName>
    </submittedName>
    <submittedName>
        <fullName evidence="5">Uncharacterized protein LOC108677100 isoform X2</fullName>
    </submittedName>
</protein>
<keyword evidence="3" id="KW-1185">Reference proteome</keyword>
<evidence type="ECO:0000313" key="3">
    <source>
        <dbReference type="Proteomes" id="UP000694843"/>
    </source>
</evidence>
<reference evidence="4 5" key="1">
    <citation type="submission" date="2025-04" db="UniProtKB">
        <authorList>
            <consortium name="RefSeq"/>
        </authorList>
    </citation>
    <scope>IDENTIFICATION</scope>
    <source>
        <tissue evidence="4 5">Whole organism</tissue>
    </source>
</reference>
<feature type="transmembrane region" description="Helical" evidence="2">
    <location>
        <begin position="129"/>
        <end position="153"/>
    </location>
</feature>
<feature type="transmembrane region" description="Helical" evidence="2">
    <location>
        <begin position="227"/>
        <end position="251"/>
    </location>
</feature>
<gene>
    <name evidence="4 5" type="primary">LOC108677100</name>
</gene>
<name>A0A8B7P3P3_HYAAZ</name>
<dbReference type="KEGG" id="hazt:108677100"/>
<accession>A0A8B7P3P3</accession>
<dbReference type="RefSeq" id="XP_018020739.1">
    <property type="nucleotide sequence ID" value="XM_018165250.2"/>
</dbReference>
<keyword evidence="2" id="KW-0472">Membrane</keyword>
<dbReference type="AlphaFoldDB" id="A0A8B7P3P3"/>
<proteinExistence type="predicted"/>
<organism evidence="3 4">
    <name type="scientific">Hyalella azteca</name>
    <name type="common">Amphipod</name>
    <dbReference type="NCBI Taxonomy" id="294128"/>
    <lineage>
        <taxon>Eukaryota</taxon>
        <taxon>Metazoa</taxon>
        <taxon>Ecdysozoa</taxon>
        <taxon>Arthropoda</taxon>
        <taxon>Crustacea</taxon>
        <taxon>Multicrustacea</taxon>
        <taxon>Malacostraca</taxon>
        <taxon>Eumalacostraca</taxon>
        <taxon>Peracarida</taxon>
        <taxon>Amphipoda</taxon>
        <taxon>Senticaudata</taxon>
        <taxon>Talitrida</taxon>
        <taxon>Talitroidea</taxon>
        <taxon>Hyalellidae</taxon>
        <taxon>Hyalella</taxon>
    </lineage>
</organism>
<dbReference type="GeneID" id="108677100"/>
<evidence type="ECO:0000313" key="5">
    <source>
        <dbReference type="RefSeq" id="XP_047736075.1"/>
    </source>
</evidence>
<dbReference type="OrthoDB" id="6335471at2759"/>
<evidence type="ECO:0000256" key="2">
    <source>
        <dbReference type="SAM" id="Phobius"/>
    </source>
</evidence>
<keyword evidence="2" id="KW-0812">Transmembrane</keyword>
<dbReference type="Proteomes" id="UP000694843">
    <property type="component" value="Unplaced"/>
</dbReference>
<feature type="transmembrane region" description="Helical" evidence="2">
    <location>
        <begin position="263"/>
        <end position="283"/>
    </location>
</feature>
<evidence type="ECO:0000313" key="4">
    <source>
        <dbReference type="RefSeq" id="XP_018020739.1"/>
    </source>
</evidence>
<evidence type="ECO:0000256" key="1">
    <source>
        <dbReference type="SAM" id="MobiDB-lite"/>
    </source>
</evidence>
<keyword evidence="2" id="KW-1133">Transmembrane helix</keyword>